<dbReference type="Proteomes" id="UP000574317">
    <property type="component" value="Unassembled WGS sequence"/>
</dbReference>
<dbReference type="InterPro" id="IPR023213">
    <property type="entry name" value="CAT-like_dom_sf"/>
</dbReference>
<proteinExistence type="predicted"/>
<evidence type="ECO:0000313" key="2">
    <source>
        <dbReference type="Proteomes" id="UP000574317"/>
    </source>
</evidence>
<gene>
    <name evidence="1" type="ORF">FNAPI_8682</name>
</gene>
<name>A0A8H5N0F8_9HYPO</name>
<comment type="caution">
    <text evidence="1">The sequence shown here is derived from an EMBL/GenBank/DDBJ whole genome shotgun (WGS) entry which is preliminary data.</text>
</comment>
<dbReference type="PANTHER" id="PTHR42034">
    <property type="entry name" value="CHROMOSOME 7, WHOLE GENOME SHOTGUN SEQUENCE-RELATED"/>
    <property type="match status" value="1"/>
</dbReference>
<dbReference type="AlphaFoldDB" id="A0A8H5N0F8"/>
<dbReference type="SUPFAM" id="SSF52777">
    <property type="entry name" value="CoA-dependent acyltransferases"/>
    <property type="match status" value="1"/>
</dbReference>
<dbReference type="PANTHER" id="PTHR42034:SF1">
    <property type="entry name" value="CONDENSATION DOMAIN-CONTAINING PROTEIN"/>
    <property type="match status" value="1"/>
</dbReference>
<dbReference type="Gene3D" id="3.30.559.30">
    <property type="entry name" value="Nonribosomal peptide synthetase, condensation domain"/>
    <property type="match status" value="1"/>
</dbReference>
<dbReference type="EMBL" id="JAAOAO010000337">
    <property type="protein sequence ID" value="KAF5547015.1"/>
    <property type="molecule type" value="Genomic_DNA"/>
</dbReference>
<accession>A0A8H5N0F8</accession>
<reference evidence="1 2" key="1">
    <citation type="submission" date="2020-05" db="EMBL/GenBank/DDBJ databases">
        <title>Identification and distribution of gene clusters putatively required for synthesis of sphingolipid metabolism inhibitors in phylogenetically diverse species of the filamentous fungus Fusarium.</title>
        <authorList>
            <person name="Kim H.-S."/>
            <person name="Busman M."/>
            <person name="Brown D.W."/>
            <person name="Divon H."/>
            <person name="Uhlig S."/>
            <person name="Proctor R.H."/>
        </authorList>
    </citation>
    <scope>NUCLEOTIDE SEQUENCE [LARGE SCALE GENOMIC DNA]</scope>
    <source>
        <strain evidence="1 2">NRRL 25196</strain>
    </source>
</reference>
<protein>
    <submittedName>
        <fullName evidence="1">Uncharacterized protein</fullName>
    </submittedName>
</protein>
<organism evidence="1 2">
    <name type="scientific">Fusarium napiforme</name>
    <dbReference type="NCBI Taxonomy" id="42672"/>
    <lineage>
        <taxon>Eukaryota</taxon>
        <taxon>Fungi</taxon>
        <taxon>Dikarya</taxon>
        <taxon>Ascomycota</taxon>
        <taxon>Pezizomycotina</taxon>
        <taxon>Sordariomycetes</taxon>
        <taxon>Hypocreomycetidae</taxon>
        <taxon>Hypocreales</taxon>
        <taxon>Nectriaceae</taxon>
        <taxon>Fusarium</taxon>
        <taxon>Fusarium fujikuroi species complex</taxon>
    </lineage>
</organism>
<evidence type="ECO:0000313" key="1">
    <source>
        <dbReference type="EMBL" id="KAF5547015.1"/>
    </source>
</evidence>
<sequence>MATTRNFNWQQVKPGVWQRHIDEIEQFYSTMVVLYEGSGRMFFGMTGHVSLFINNTRGLSQDDAEREVDEALRKAWLALRYAHPTLASQVSQDVESGDWVKTYTELQSGTDKDAWLESTLVHISTGQTGNQWANSDPPAPKLPTMFVLHLPAERFDDASVSIRRDLVFRSPHDIIDGIGTLMVLNNFIALASDVYDEGETYETPALDGSETSNLSPSYRIAAQIPETPDPAQLDRLKQMAAQKAAAASDPNVEILALPYRQGDLLPGRHQRLALTLTREETKQLLRACKMVGATPTHVFHAAAAMVVRDLQDKPTHIKKVRYINYILRNERSSCQEPYNTAQHPASVYHSVSGQSLVVDMDLHPSSTKPDRKEEFLSILETVKDFYLTVKQDEEFYVLAPTMFSQATPALPSGPRPLPVPEPNGHPSVSISSMGRTDAIVAPKTGAFEARDPWVTGEELGNGLGLFLGTFREELCLSAAYNDAWHTEGDVKEYLERCKDVVFSGLGISEP</sequence>
<dbReference type="Gene3D" id="3.30.559.10">
    <property type="entry name" value="Chloramphenicol acetyltransferase-like domain"/>
    <property type="match status" value="1"/>
</dbReference>
<keyword evidence="2" id="KW-1185">Reference proteome</keyword>